<evidence type="ECO:0000256" key="3">
    <source>
        <dbReference type="SAM" id="MobiDB-lite"/>
    </source>
</evidence>
<dbReference type="Pfam" id="PF00076">
    <property type="entry name" value="RRM_1"/>
    <property type="match status" value="1"/>
</dbReference>
<reference evidence="5" key="1">
    <citation type="submission" date="2023-04" db="EMBL/GenBank/DDBJ databases">
        <title>Black Yeasts Isolated from many extreme environments.</title>
        <authorList>
            <person name="Coleine C."/>
            <person name="Stajich J.E."/>
            <person name="Selbmann L."/>
        </authorList>
    </citation>
    <scope>NUCLEOTIDE SEQUENCE</scope>
    <source>
        <strain evidence="5">CCFEE 5312</strain>
    </source>
</reference>
<evidence type="ECO:0000256" key="1">
    <source>
        <dbReference type="ARBA" id="ARBA00022884"/>
    </source>
</evidence>
<dbReference type="PANTHER" id="PTHR48037:SF1">
    <property type="entry name" value="RRM DOMAIN-CONTAINING PROTEIN"/>
    <property type="match status" value="1"/>
</dbReference>
<feature type="compositionally biased region" description="Acidic residues" evidence="3">
    <location>
        <begin position="117"/>
        <end position="128"/>
    </location>
</feature>
<dbReference type="Proteomes" id="UP001271007">
    <property type="component" value="Unassembled WGS sequence"/>
</dbReference>
<dbReference type="SUPFAM" id="SSF54928">
    <property type="entry name" value="RNA-binding domain, RBD"/>
    <property type="match status" value="1"/>
</dbReference>
<gene>
    <name evidence="5" type="ORF">LTR09_002406</name>
</gene>
<dbReference type="Gene3D" id="3.30.70.330">
    <property type="match status" value="1"/>
</dbReference>
<dbReference type="EMBL" id="JAWDJX010000005">
    <property type="protein sequence ID" value="KAK3056613.1"/>
    <property type="molecule type" value="Genomic_DNA"/>
</dbReference>
<feature type="domain" description="RRM" evidence="4">
    <location>
        <begin position="9"/>
        <end position="90"/>
    </location>
</feature>
<dbReference type="InterPro" id="IPR012677">
    <property type="entry name" value="Nucleotide-bd_a/b_plait_sf"/>
</dbReference>
<dbReference type="PANTHER" id="PTHR48037">
    <property type="entry name" value="ATPASE E1"/>
    <property type="match status" value="1"/>
</dbReference>
<keyword evidence="6" id="KW-1185">Reference proteome</keyword>
<dbReference type="InterPro" id="IPR000504">
    <property type="entry name" value="RRM_dom"/>
</dbReference>
<dbReference type="CDD" id="cd12347">
    <property type="entry name" value="RRM_PPIE"/>
    <property type="match status" value="1"/>
</dbReference>
<evidence type="ECO:0000256" key="2">
    <source>
        <dbReference type="PROSITE-ProRule" id="PRU00176"/>
    </source>
</evidence>
<dbReference type="AlphaFoldDB" id="A0AAJ0GFQ2"/>
<evidence type="ECO:0000313" key="6">
    <source>
        <dbReference type="Proteomes" id="UP001271007"/>
    </source>
</evidence>
<accession>A0AAJ0GFQ2</accession>
<dbReference type="GO" id="GO:0003723">
    <property type="term" value="F:RNA binding"/>
    <property type="evidence" value="ECO:0007669"/>
    <property type="project" value="UniProtKB-UniRule"/>
</dbReference>
<organism evidence="5 6">
    <name type="scientific">Extremus antarcticus</name>
    <dbReference type="NCBI Taxonomy" id="702011"/>
    <lineage>
        <taxon>Eukaryota</taxon>
        <taxon>Fungi</taxon>
        <taxon>Dikarya</taxon>
        <taxon>Ascomycota</taxon>
        <taxon>Pezizomycotina</taxon>
        <taxon>Dothideomycetes</taxon>
        <taxon>Dothideomycetidae</taxon>
        <taxon>Mycosphaerellales</taxon>
        <taxon>Extremaceae</taxon>
        <taxon>Extremus</taxon>
    </lineage>
</organism>
<feature type="region of interest" description="Disordered" evidence="3">
    <location>
        <begin position="111"/>
        <end position="151"/>
    </location>
</feature>
<comment type="caution">
    <text evidence="5">The sequence shown here is derived from an EMBL/GenBank/DDBJ whole genome shotgun (WGS) entry which is preliminary data.</text>
</comment>
<dbReference type="InterPro" id="IPR034168">
    <property type="entry name" value="PPIE_RRM"/>
</dbReference>
<evidence type="ECO:0000313" key="5">
    <source>
        <dbReference type="EMBL" id="KAK3056613.1"/>
    </source>
</evidence>
<evidence type="ECO:0000259" key="4">
    <source>
        <dbReference type="PROSITE" id="PS50102"/>
    </source>
</evidence>
<name>A0AAJ0GFQ2_9PEZI</name>
<dbReference type="PROSITE" id="PS50102">
    <property type="entry name" value="RRM"/>
    <property type="match status" value="1"/>
</dbReference>
<dbReference type="InterPro" id="IPR035979">
    <property type="entry name" value="RBD_domain_sf"/>
</dbReference>
<sequence length="151" mass="16369">MSDQSRQKATVFVGGLSNEVNSQTLHDAFIPFGEIVDVSLPKPELASNKEPHRGFGYVEFSLAEDAREAIDNMDQAELYGRVIKCNQAKPQKDASEGLGSRTAVWEQEGYASKYNMAEDDGAAAEDGDDKPMDPMQGLEGLDVAGPRMQAA</sequence>
<dbReference type="SMART" id="SM00360">
    <property type="entry name" value="RRM"/>
    <property type="match status" value="1"/>
</dbReference>
<protein>
    <recommendedName>
        <fullName evidence="4">RRM domain-containing protein</fullName>
    </recommendedName>
</protein>
<keyword evidence="1 2" id="KW-0694">RNA-binding</keyword>
<proteinExistence type="predicted"/>